<evidence type="ECO:0000256" key="1">
    <source>
        <dbReference type="SAM" id="MobiDB-lite"/>
    </source>
</evidence>
<evidence type="ECO:0000313" key="2">
    <source>
        <dbReference type="EMBL" id="CAF3014350.1"/>
    </source>
</evidence>
<gene>
    <name evidence="2" type="ORF">TIS948_LOCUS2113</name>
    <name evidence="3" type="ORF">UJA718_LOCUS15967</name>
</gene>
<proteinExistence type="predicted"/>
<organism evidence="3 4">
    <name type="scientific">Rotaria socialis</name>
    <dbReference type="NCBI Taxonomy" id="392032"/>
    <lineage>
        <taxon>Eukaryota</taxon>
        <taxon>Metazoa</taxon>
        <taxon>Spiralia</taxon>
        <taxon>Gnathifera</taxon>
        <taxon>Rotifera</taxon>
        <taxon>Eurotatoria</taxon>
        <taxon>Bdelloidea</taxon>
        <taxon>Philodinida</taxon>
        <taxon>Philodinidae</taxon>
        <taxon>Rotaria</taxon>
    </lineage>
</organism>
<feature type="compositionally biased region" description="Polar residues" evidence="1">
    <location>
        <begin position="1"/>
        <end position="14"/>
    </location>
</feature>
<feature type="region of interest" description="Disordered" evidence="1">
    <location>
        <begin position="1"/>
        <end position="22"/>
    </location>
</feature>
<keyword evidence="4" id="KW-1185">Reference proteome</keyword>
<feature type="region of interest" description="Disordered" evidence="1">
    <location>
        <begin position="37"/>
        <end position="83"/>
    </location>
</feature>
<feature type="compositionally biased region" description="Polar residues" evidence="1">
    <location>
        <begin position="53"/>
        <end position="83"/>
    </location>
</feature>
<evidence type="ECO:0000313" key="3">
    <source>
        <dbReference type="EMBL" id="CAF4353621.1"/>
    </source>
</evidence>
<evidence type="ECO:0000313" key="4">
    <source>
        <dbReference type="Proteomes" id="UP000663873"/>
    </source>
</evidence>
<sequence>MVSNKSSKFSLTEASTDKKIKKKKKIFKSNRIDLTKNTAKKRRHAAEIPTNKAILSTQPTSQDNQTLNNTINTEQKQQSSSSDNLAVLLTQGLQNNDLNVLDNSYCSYKNSFSYDYIN</sequence>
<accession>A0A820LBD9</accession>
<dbReference type="EMBL" id="CAJOBP010002418">
    <property type="protein sequence ID" value="CAF4353621.1"/>
    <property type="molecule type" value="Genomic_DNA"/>
</dbReference>
<dbReference type="Proteomes" id="UP000663873">
    <property type="component" value="Unassembled WGS sequence"/>
</dbReference>
<dbReference type="Proteomes" id="UP000663825">
    <property type="component" value="Unassembled WGS sequence"/>
</dbReference>
<dbReference type="OrthoDB" id="10381503at2759"/>
<reference evidence="3" key="1">
    <citation type="submission" date="2021-02" db="EMBL/GenBank/DDBJ databases">
        <authorList>
            <person name="Nowell W R."/>
        </authorList>
    </citation>
    <scope>NUCLEOTIDE SEQUENCE</scope>
</reference>
<dbReference type="AlphaFoldDB" id="A0A820LBD9"/>
<comment type="caution">
    <text evidence="3">The sequence shown here is derived from an EMBL/GenBank/DDBJ whole genome shotgun (WGS) entry which is preliminary data.</text>
</comment>
<protein>
    <submittedName>
        <fullName evidence="3">Uncharacterized protein</fullName>
    </submittedName>
</protein>
<name>A0A820LBD9_9BILA</name>
<dbReference type="EMBL" id="CAJNXB010000062">
    <property type="protein sequence ID" value="CAF3014350.1"/>
    <property type="molecule type" value="Genomic_DNA"/>
</dbReference>